<accession>A0ABR4JPG8</accession>
<dbReference type="RefSeq" id="XP_070894804.1">
    <property type="nucleotide sequence ID" value="XM_071046802.1"/>
</dbReference>
<dbReference type="PANTHER" id="PTHR35041:SF6">
    <property type="entry name" value="FORMYLMETHIONINE DEFORMYLASE-LIKE PROTEIN-RELATED"/>
    <property type="match status" value="1"/>
</dbReference>
<protein>
    <submittedName>
        <fullName evidence="2">Uncharacterized protein</fullName>
    </submittedName>
</protein>
<dbReference type="PANTHER" id="PTHR35041">
    <property type="entry name" value="MEDIATOR OF RNA POLYMERASE II TRANSCRIPTION SUBUNIT 1"/>
    <property type="match status" value="1"/>
</dbReference>
<comment type="caution">
    <text evidence="2">The sequence shown here is derived from an EMBL/GenBank/DDBJ whole genome shotgun (WGS) entry which is preliminary data.</text>
</comment>
<keyword evidence="3" id="KW-1185">Reference proteome</keyword>
<name>A0ABR4JPG8_9EURO</name>
<evidence type="ECO:0000313" key="2">
    <source>
        <dbReference type="EMBL" id="KAL2841936.1"/>
    </source>
</evidence>
<organism evidence="2 3">
    <name type="scientific">Aspergillus pseudodeflectus</name>
    <dbReference type="NCBI Taxonomy" id="176178"/>
    <lineage>
        <taxon>Eukaryota</taxon>
        <taxon>Fungi</taxon>
        <taxon>Dikarya</taxon>
        <taxon>Ascomycota</taxon>
        <taxon>Pezizomycotina</taxon>
        <taxon>Eurotiomycetes</taxon>
        <taxon>Eurotiomycetidae</taxon>
        <taxon>Eurotiales</taxon>
        <taxon>Aspergillaceae</taxon>
        <taxon>Aspergillus</taxon>
        <taxon>Aspergillus subgen. Nidulantes</taxon>
    </lineage>
</organism>
<dbReference type="Proteomes" id="UP001610444">
    <property type="component" value="Unassembled WGS sequence"/>
</dbReference>
<proteinExistence type="predicted"/>
<feature type="transmembrane region" description="Helical" evidence="1">
    <location>
        <begin position="141"/>
        <end position="164"/>
    </location>
</feature>
<keyword evidence="1" id="KW-0472">Membrane</keyword>
<evidence type="ECO:0000313" key="3">
    <source>
        <dbReference type="Proteomes" id="UP001610444"/>
    </source>
</evidence>
<dbReference type="EMBL" id="JBFXLR010000054">
    <property type="protein sequence ID" value="KAL2841936.1"/>
    <property type="molecule type" value="Genomic_DNA"/>
</dbReference>
<keyword evidence="1" id="KW-0812">Transmembrane</keyword>
<feature type="transmembrane region" description="Helical" evidence="1">
    <location>
        <begin position="338"/>
        <end position="359"/>
    </location>
</feature>
<evidence type="ECO:0000256" key="1">
    <source>
        <dbReference type="SAM" id="Phobius"/>
    </source>
</evidence>
<dbReference type="GeneID" id="98161966"/>
<reference evidence="2 3" key="1">
    <citation type="submission" date="2024-07" db="EMBL/GenBank/DDBJ databases">
        <title>Section-level genome sequencing and comparative genomics of Aspergillus sections Usti and Cavernicolus.</title>
        <authorList>
            <consortium name="Lawrence Berkeley National Laboratory"/>
            <person name="Nybo J.L."/>
            <person name="Vesth T.C."/>
            <person name="Theobald S."/>
            <person name="Frisvad J.C."/>
            <person name="Larsen T.O."/>
            <person name="Kjaerboelling I."/>
            <person name="Rothschild-Mancinelli K."/>
            <person name="Lyhne E.K."/>
            <person name="Kogle M.E."/>
            <person name="Barry K."/>
            <person name="Clum A."/>
            <person name="Na H."/>
            <person name="Ledsgaard L."/>
            <person name="Lin J."/>
            <person name="Lipzen A."/>
            <person name="Kuo A."/>
            <person name="Riley R."/>
            <person name="Mondo S."/>
            <person name="LaButti K."/>
            <person name="Haridas S."/>
            <person name="Pangalinan J."/>
            <person name="Salamov A.A."/>
            <person name="Simmons B.A."/>
            <person name="Magnuson J.K."/>
            <person name="Chen J."/>
            <person name="Drula E."/>
            <person name="Henrissat B."/>
            <person name="Wiebenga A."/>
            <person name="Lubbers R.J."/>
            <person name="Gomes A.C."/>
            <person name="Macurrencykelacurrency M.R."/>
            <person name="Stajich J."/>
            <person name="Grigoriev I.V."/>
            <person name="Mortensen U.H."/>
            <person name="De vries R.P."/>
            <person name="Baker S.E."/>
            <person name="Andersen M.R."/>
        </authorList>
    </citation>
    <scope>NUCLEOTIDE SEQUENCE [LARGE SCALE GENOMIC DNA]</scope>
    <source>
        <strain evidence="2 3">CBS 756.74</strain>
    </source>
</reference>
<keyword evidence="1" id="KW-1133">Transmembrane helix</keyword>
<sequence>MFSPILGHADYSLVRPDSPEHITGDPETVTLDHGIQQQPSATSHNEVPALTPAAWGTGWQCPAMMVGFMICGALLAHGHHLYYTTLDCTRLTSIEQQTWATRIGTGLAFLSRAFLVAASYGVLVVGSLTPREDLDGAGNLLVVPMLIPITAVITPAAISVDLLIMSNRTFMPVPTVDFAANTTWDSWSTHFGAGLIEAPSSEISRLFDSYVYTAFANWNREDEQLSLYTSYSKLSGANAGFYVLHLLFGDMLHRQLRTGASGSFSEMLPDHSRPGMSITQTGLFACPDLWNSSAYETAQVTTGDTTSYCNKTLTRAIEDVSHNFTYSNFYSYNQRNLLAAYITSVGVTAACVAVGFLAMHRNGVSQDTLFSTVLLTTRNPELDDLAIGHCLGSDKISDAIGEVKLRFGQIEGDREY</sequence>
<feature type="transmembrane region" description="Helical" evidence="1">
    <location>
        <begin position="109"/>
        <end position="129"/>
    </location>
</feature>
<gene>
    <name evidence="2" type="ORF">BJX68DRAFT_270877</name>
</gene>